<comment type="caution">
    <text evidence="1">The sequence shown here is derived from an EMBL/GenBank/DDBJ whole genome shotgun (WGS) entry which is preliminary data.</text>
</comment>
<evidence type="ECO:0000313" key="2">
    <source>
        <dbReference type="Proteomes" id="UP000030152"/>
    </source>
</evidence>
<accession>A0A0A2M0G9</accession>
<reference evidence="1 2" key="1">
    <citation type="submission" date="2013-09" db="EMBL/GenBank/DDBJ databases">
        <authorList>
            <person name="Zeng Z."/>
            <person name="Chen C."/>
        </authorList>
    </citation>
    <scope>NUCLEOTIDE SEQUENCE [LARGE SCALE GENOMIC DNA]</scope>
    <source>
        <strain evidence="1 2">WB 3.3-2</strain>
    </source>
</reference>
<name>A0A0A2M0G9_9FLAO</name>
<evidence type="ECO:0000313" key="1">
    <source>
        <dbReference type="EMBL" id="KGO86127.1"/>
    </source>
</evidence>
<dbReference type="STRING" id="1121895.GCA_000378485_03314"/>
<sequence>MKHYFVVLELPGGEELKFTDGKCSPKHFWEDATNAVSLGNTSIISSREDTGVCEEFWKYVGTLKKFTTFVLVHLHLCPNEFVSQSELNKKFTGISSYIQEETVIDAAYNFQLVTIDA</sequence>
<organism evidence="1 2">
    <name type="scientific">Flavobacterium rivuli WB 3.3-2 = DSM 21788</name>
    <dbReference type="NCBI Taxonomy" id="1121895"/>
    <lineage>
        <taxon>Bacteria</taxon>
        <taxon>Pseudomonadati</taxon>
        <taxon>Bacteroidota</taxon>
        <taxon>Flavobacteriia</taxon>
        <taxon>Flavobacteriales</taxon>
        <taxon>Flavobacteriaceae</taxon>
        <taxon>Flavobacterium</taxon>
    </lineage>
</organism>
<keyword evidence="2" id="KW-1185">Reference proteome</keyword>
<dbReference type="EMBL" id="JRLX01000013">
    <property type="protein sequence ID" value="KGO86127.1"/>
    <property type="molecule type" value="Genomic_DNA"/>
</dbReference>
<dbReference type="OrthoDB" id="1370587at2"/>
<dbReference type="AlphaFoldDB" id="A0A0A2M0G9"/>
<proteinExistence type="predicted"/>
<protein>
    <submittedName>
        <fullName evidence="1">Uncharacterized protein</fullName>
    </submittedName>
</protein>
<dbReference type="Proteomes" id="UP000030152">
    <property type="component" value="Unassembled WGS sequence"/>
</dbReference>
<gene>
    <name evidence="1" type="ORF">Q765_12480</name>
</gene>